<dbReference type="Pfam" id="PF19575">
    <property type="entry name" value="HTH_58"/>
    <property type="match status" value="1"/>
</dbReference>
<dbReference type="RefSeq" id="WP_007471278.1">
    <property type="nucleotide sequence ID" value="NZ_KI391953.1"/>
</dbReference>
<evidence type="ECO:0000259" key="2">
    <source>
        <dbReference type="Pfam" id="PF19575"/>
    </source>
</evidence>
<comment type="caution">
    <text evidence="3">The sequence shown here is derived from an EMBL/GenBank/DDBJ whole genome shotgun (WGS) entry which is preliminary data.</text>
</comment>
<evidence type="ECO:0000313" key="4">
    <source>
        <dbReference type="Proteomes" id="UP000004816"/>
    </source>
</evidence>
<evidence type="ECO:0000256" key="1">
    <source>
        <dbReference type="SAM" id="MobiDB-lite"/>
    </source>
</evidence>
<dbReference type="STRING" id="679197.HMPREF9336_02731"/>
<organism evidence="3 4">
    <name type="scientific">Segniliparus rugosus (strain ATCC BAA-974 / DSM 45345 / CCUG 50838 / CIP 108380 / JCM 13579 / CDC 945)</name>
    <dbReference type="NCBI Taxonomy" id="679197"/>
    <lineage>
        <taxon>Bacteria</taxon>
        <taxon>Bacillati</taxon>
        <taxon>Actinomycetota</taxon>
        <taxon>Actinomycetes</taxon>
        <taxon>Mycobacteriales</taxon>
        <taxon>Segniliparaceae</taxon>
        <taxon>Segniliparus</taxon>
    </lineage>
</organism>
<dbReference type="Proteomes" id="UP000004816">
    <property type="component" value="Unassembled WGS sequence"/>
</dbReference>
<feature type="region of interest" description="Disordered" evidence="1">
    <location>
        <begin position="1"/>
        <end position="35"/>
    </location>
</feature>
<feature type="region of interest" description="Disordered" evidence="1">
    <location>
        <begin position="91"/>
        <end position="112"/>
    </location>
</feature>
<feature type="domain" description="Helix-turn-helix" evidence="2">
    <location>
        <begin position="38"/>
        <end position="97"/>
    </location>
</feature>
<name>E5XTA9_SEGRC</name>
<proteinExistence type="predicted"/>
<feature type="compositionally biased region" description="Low complexity" evidence="1">
    <location>
        <begin position="17"/>
        <end position="35"/>
    </location>
</feature>
<keyword evidence="4" id="KW-1185">Reference proteome</keyword>
<dbReference type="AlphaFoldDB" id="E5XTA9"/>
<dbReference type="eggNOG" id="ENOG5032ZDA">
    <property type="taxonomic scope" value="Bacteria"/>
</dbReference>
<reference evidence="3 4" key="1">
    <citation type="journal article" date="2011" name="Stand. Genomic Sci.">
        <title>High quality draft genome sequence of Segniliparus rugosus CDC 945(T)= (ATCC BAA-974(T)).</title>
        <authorList>
            <person name="Earl A.M."/>
            <person name="Desjardins C.A."/>
            <person name="Fitzgerald M.G."/>
            <person name="Arachchi H.M."/>
            <person name="Zeng Q."/>
            <person name="Mehta T."/>
            <person name="Griggs A."/>
            <person name="Birren B.W."/>
            <person name="Toney N.C."/>
            <person name="Carr J."/>
            <person name="Posey J."/>
            <person name="Butler W.R."/>
        </authorList>
    </citation>
    <scope>NUCLEOTIDE SEQUENCE [LARGE SCALE GENOMIC DNA]</scope>
    <source>
        <strain evidence="4">ATCC BAA-974 / DSM 45345 / CCUG 50838 / CIP 108380 / JCM 13579 / CDC 945</strain>
    </source>
</reference>
<protein>
    <recommendedName>
        <fullName evidence="2">Helix-turn-helix domain-containing protein</fullName>
    </recommendedName>
</protein>
<sequence length="112" mass="11677">MAPAQSKSPIAKDSARAVKGASAKAPAGKAKTAAALRRKGVRVLGSDRAELQADLKAKYEAGASIRSLAQETGRSYGFVHKVLVESKTALRARGGAHNVEPEPAKKANSKKK</sequence>
<gene>
    <name evidence="3" type="ORF">HMPREF9336_02731</name>
</gene>
<dbReference type="InterPro" id="IPR045745">
    <property type="entry name" value="HTH_58_Actinobacteria-type"/>
</dbReference>
<accession>E5XTA9</accession>
<evidence type="ECO:0000313" key="3">
    <source>
        <dbReference type="EMBL" id="EFV12440.1"/>
    </source>
</evidence>
<dbReference type="EMBL" id="ACZI02000002">
    <property type="protein sequence ID" value="EFV12440.1"/>
    <property type="molecule type" value="Genomic_DNA"/>
</dbReference>
<dbReference type="HOGENOM" id="CLU_2144092_0_0_11"/>